<evidence type="ECO:0000313" key="3">
    <source>
        <dbReference type="Proteomes" id="UP000053660"/>
    </source>
</evidence>
<evidence type="ECO:0000259" key="1">
    <source>
        <dbReference type="Pfam" id="PF11838"/>
    </source>
</evidence>
<feature type="domain" description="ERAP1-like C-terminal" evidence="1">
    <location>
        <begin position="9"/>
        <end position="100"/>
    </location>
</feature>
<protein>
    <recommendedName>
        <fullName evidence="1">ERAP1-like C-terminal domain-containing protein</fullName>
    </recommendedName>
</protein>
<dbReference type="Proteomes" id="UP000053660">
    <property type="component" value="Unassembled WGS sequence"/>
</dbReference>
<name>A0A0B1TJ12_OESDE</name>
<keyword evidence="3" id="KW-1185">Reference proteome</keyword>
<dbReference type="EMBL" id="KN549770">
    <property type="protein sequence ID" value="KHJ96076.1"/>
    <property type="molecule type" value="Genomic_DNA"/>
</dbReference>
<sequence length="138" mass="15740">MLLAIDRNSSFVRSQDADTIFAAVSTNPVGQEIIFNFLLEHWNEIYNGLSNRHVAIGRIIGAAAAGIRSHHQIEQLKDLKKNGKHAKEFGAFDEAIENAEAKVDWLRKNFRKLAEYFARSVKEQERNNHSPKKIPQEN</sequence>
<organism evidence="2 3">
    <name type="scientific">Oesophagostomum dentatum</name>
    <name type="common">Nodular worm</name>
    <dbReference type="NCBI Taxonomy" id="61180"/>
    <lineage>
        <taxon>Eukaryota</taxon>
        <taxon>Metazoa</taxon>
        <taxon>Ecdysozoa</taxon>
        <taxon>Nematoda</taxon>
        <taxon>Chromadorea</taxon>
        <taxon>Rhabditida</taxon>
        <taxon>Rhabditina</taxon>
        <taxon>Rhabditomorpha</taxon>
        <taxon>Strongyloidea</taxon>
        <taxon>Strongylidae</taxon>
        <taxon>Oesophagostomum</taxon>
    </lineage>
</organism>
<dbReference type="Pfam" id="PF11838">
    <property type="entry name" value="ERAP1_C"/>
    <property type="match status" value="1"/>
</dbReference>
<dbReference type="Gene3D" id="1.25.50.20">
    <property type="match status" value="1"/>
</dbReference>
<dbReference type="InterPro" id="IPR024571">
    <property type="entry name" value="ERAP1-like_C_dom"/>
</dbReference>
<dbReference type="AlphaFoldDB" id="A0A0B1TJ12"/>
<gene>
    <name evidence="2" type="ORF">OESDEN_03968</name>
</gene>
<evidence type="ECO:0000313" key="2">
    <source>
        <dbReference type="EMBL" id="KHJ96076.1"/>
    </source>
</evidence>
<dbReference type="OrthoDB" id="5825230at2759"/>
<reference evidence="2 3" key="1">
    <citation type="submission" date="2014-03" db="EMBL/GenBank/DDBJ databases">
        <title>Draft genome of the hookworm Oesophagostomum dentatum.</title>
        <authorList>
            <person name="Mitreva M."/>
        </authorList>
    </citation>
    <scope>NUCLEOTIDE SEQUENCE [LARGE SCALE GENOMIC DNA]</scope>
    <source>
        <strain evidence="2 3">OD-Hann</strain>
    </source>
</reference>
<accession>A0A0B1TJ12</accession>
<proteinExistence type="predicted"/>